<dbReference type="Proteomes" id="UP000619295">
    <property type="component" value="Unassembled WGS sequence"/>
</dbReference>
<keyword evidence="1" id="KW-1133">Transmembrane helix</keyword>
<gene>
    <name evidence="2" type="ORF">IED13_22200</name>
</gene>
<organism evidence="2 3">
    <name type="scientific">Bosea spartocytisi</name>
    <dbReference type="NCBI Taxonomy" id="2773451"/>
    <lineage>
        <taxon>Bacteria</taxon>
        <taxon>Pseudomonadati</taxon>
        <taxon>Pseudomonadota</taxon>
        <taxon>Alphaproteobacteria</taxon>
        <taxon>Hyphomicrobiales</taxon>
        <taxon>Boseaceae</taxon>
        <taxon>Bosea</taxon>
    </lineage>
</organism>
<dbReference type="EMBL" id="JACXWY010000018">
    <property type="protein sequence ID" value="MBD3848418.1"/>
    <property type="molecule type" value="Genomic_DNA"/>
</dbReference>
<evidence type="ECO:0000313" key="3">
    <source>
        <dbReference type="Proteomes" id="UP000619295"/>
    </source>
</evidence>
<name>A0A927EBT3_9HYPH</name>
<reference evidence="2" key="1">
    <citation type="submission" date="2020-09" db="EMBL/GenBank/DDBJ databases">
        <title>Bosea spartocytisi sp. nov. a root nodule endophyte of Spartocytisus supranubius in the high mountain ecosystem fo the Teide National Park (Canary Islands, Spain).</title>
        <authorList>
            <person name="Pulido-Suarez L."/>
            <person name="Peix A."/>
            <person name="Igual J.M."/>
            <person name="Socas-Perez N."/>
            <person name="Velazquez E."/>
            <person name="Flores-Felix J.D."/>
            <person name="Leon-Barrios M."/>
        </authorList>
    </citation>
    <scope>NUCLEOTIDE SEQUENCE</scope>
    <source>
        <strain evidence="2">SSUT16</strain>
    </source>
</reference>
<evidence type="ECO:0000256" key="1">
    <source>
        <dbReference type="SAM" id="Phobius"/>
    </source>
</evidence>
<keyword evidence="3" id="KW-1185">Reference proteome</keyword>
<evidence type="ECO:0000313" key="2">
    <source>
        <dbReference type="EMBL" id="MBD3848418.1"/>
    </source>
</evidence>
<dbReference type="RefSeq" id="WP_210323720.1">
    <property type="nucleotide sequence ID" value="NZ_JACXWY010000018.1"/>
</dbReference>
<protein>
    <submittedName>
        <fullName evidence="2">Uncharacterized protein</fullName>
    </submittedName>
</protein>
<dbReference type="AlphaFoldDB" id="A0A927EBT3"/>
<comment type="caution">
    <text evidence="2">The sequence shown here is derived from an EMBL/GenBank/DDBJ whole genome shotgun (WGS) entry which is preliminary data.</text>
</comment>
<accession>A0A927EBT3</accession>
<feature type="transmembrane region" description="Helical" evidence="1">
    <location>
        <begin position="20"/>
        <end position="42"/>
    </location>
</feature>
<keyword evidence="1" id="KW-0812">Transmembrane</keyword>
<proteinExistence type="predicted"/>
<keyword evidence="1" id="KW-0472">Membrane</keyword>
<sequence length="53" mass="5744">MRAIACTEVQIRRGYTEISFSGSGLVLIYLGIVWLGCAAIFLELADRAPVIEG</sequence>